<reference evidence="1" key="1">
    <citation type="submission" date="2014-09" db="EMBL/GenBank/DDBJ databases">
        <authorList>
            <person name="Magalhaes I.L.F."/>
            <person name="Oliveira U."/>
            <person name="Santos F.R."/>
            <person name="Vidigal T.H.D.A."/>
            <person name="Brescovit A.D."/>
            <person name="Santos A.J."/>
        </authorList>
    </citation>
    <scope>NUCLEOTIDE SEQUENCE</scope>
    <source>
        <tissue evidence="1">Shoot tissue taken approximately 20 cm above the soil surface</tissue>
    </source>
</reference>
<sequence length="77" mass="8027">MRNVETTQPAVPENAFDQSARAACGSVPPPWANIVAAGGPGSVHQSSVVYLPRTTAALNQDGNLNCALNMQSHQTLP</sequence>
<name>A0A0A9DFU6_ARUDO</name>
<organism evidence="1">
    <name type="scientific">Arundo donax</name>
    <name type="common">Giant reed</name>
    <name type="synonym">Donax arundinaceus</name>
    <dbReference type="NCBI Taxonomy" id="35708"/>
    <lineage>
        <taxon>Eukaryota</taxon>
        <taxon>Viridiplantae</taxon>
        <taxon>Streptophyta</taxon>
        <taxon>Embryophyta</taxon>
        <taxon>Tracheophyta</taxon>
        <taxon>Spermatophyta</taxon>
        <taxon>Magnoliopsida</taxon>
        <taxon>Liliopsida</taxon>
        <taxon>Poales</taxon>
        <taxon>Poaceae</taxon>
        <taxon>PACMAD clade</taxon>
        <taxon>Arundinoideae</taxon>
        <taxon>Arundineae</taxon>
        <taxon>Arundo</taxon>
    </lineage>
</organism>
<reference evidence="1" key="2">
    <citation type="journal article" date="2015" name="Data Brief">
        <title>Shoot transcriptome of the giant reed, Arundo donax.</title>
        <authorList>
            <person name="Barrero R.A."/>
            <person name="Guerrero F.D."/>
            <person name="Moolhuijzen P."/>
            <person name="Goolsby J.A."/>
            <person name="Tidwell J."/>
            <person name="Bellgard S.E."/>
            <person name="Bellgard M.I."/>
        </authorList>
    </citation>
    <scope>NUCLEOTIDE SEQUENCE</scope>
    <source>
        <tissue evidence="1">Shoot tissue taken approximately 20 cm above the soil surface</tissue>
    </source>
</reference>
<accession>A0A0A9DFU6</accession>
<protein>
    <submittedName>
        <fullName evidence="1">Uncharacterized protein</fullName>
    </submittedName>
</protein>
<dbReference type="AlphaFoldDB" id="A0A0A9DFU6"/>
<proteinExistence type="predicted"/>
<dbReference type="EMBL" id="GBRH01211194">
    <property type="protein sequence ID" value="JAD86701.1"/>
    <property type="molecule type" value="Transcribed_RNA"/>
</dbReference>
<evidence type="ECO:0000313" key="1">
    <source>
        <dbReference type="EMBL" id="JAD86701.1"/>
    </source>
</evidence>